<dbReference type="InterPro" id="IPR050832">
    <property type="entry name" value="Bact_Acetyltransf"/>
</dbReference>
<evidence type="ECO:0000313" key="4">
    <source>
        <dbReference type="EMBL" id="AYN65945.1"/>
    </source>
</evidence>
<dbReference type="GO" id="GO:0016747">
    <property type="term" value="F:acyltransferase activity, transferring groups other than amino-acyl groups"/>
    <property type="evidence" value="ECO:0007669"/>
    <property type="project" value="InterPro"/>
</dbReference>
<evidence type="ECO:0000256" key="1">
    <source>
        <dbReference type="ARBA" id="ARBA00022679"/>
    </source>
</evidence>
<feature type="domain" description="N-acetyltransferase" evidence="3">
    <location>
        <begin position="1"/>
        <end position="166"/>
    </location>
</feature>
<dbReference type="Gene3D" id="3.40.630.30">
    <property type="match status" value="1"/>
</dbReference>
<keyword evidence="5" id="KW-1185">Reference proteome</keyword>
<dbReference type="PROSITE" id="PS51186">
    <property type="entry name" value="GNAT"/>
    <property type="match status" value="1"/>
</dbReference>
<keyword evidence="2" id="KW-0012">Acyltransferase</keyword>
<reference evidence="4 5" key="1">
    <citation type="submission" date="2018-08" db="EMBL/GenBank/DDBJ databases">
        <title>The reduced genetic potential of extracellular carbohydrate catabolism in Euzebyella marina RN62, a Flavobacteriia bacterium isolated from the hadal water.</title>
        <authorList>
            <person name="Xue C."/>
        </authorList>
    </citation>
    <scope>NUCLEOTIDE SEQUENCE [LARGE SCALE GENOMIC DNA]</scope>
    <source>
        <strain evidence="4 5">RN62</strain>
    </source>
</reference>
<keyword evidence="1 4" id="KW-0808">Transferase</keyword>
<accession>A0A3G2L131</accession>
<protein>
    <submittedName>
        <fullName evidence="4">GNAT family N-acetyltransferase</fullName>
    </submittedName>
</protein>
<dbReference type="SUPFAM" id="SSF55729">
    <property type="entry name" value="Acyl-CoA N-acyltransferases (Nat)"/>
    <property type="match status" value="1"/>
</dbReference>
<organism evidence="4 5">
    <name type="scientific">Euzebyella marina</name>
    <dbReference type="NCBI Taxonomy" id="1761453"/>
    <lineage>
        <taxon>Bacteria</taxon>
        <taxon>Pseudomonadati</taxon>
        <taxon>Bacteroidota</taxon>
        <taxon>Flavobacteriia</taxon>
        <taxon>Flavobacteriales</taxon>
        <taxon>Flavobacteriaceae</taxon>
        <taxon>Euzebyella</taxon>
    </lineage>
</organism>
<dbReference type="InterPro" id="IPR000182">
    <property type="entry name" value="GNAT_dom"/>
</dbReference>
<evidence type="ECO:0000259" key="3">
    <source>
        <dbReference type="PROSITE" id="PS51186"/>
    </source>
</evidence>
<dbReference type="OrthoDB" id="9796381at2"/>
<dbReference type="Pfam" id="PF00583">
    <property type="entry name" value="Acetyltransf_1"/>
    <property type="match status" value="1"/>
</dbReference>
<dbReference type="InterPro" id="IPR016181">
    <property type="entry name" value="Acyl_CoA_acyltransferase"/>
</dbReference>
<dbReference type="PANTHER" id="PTHR43877:SF2">
    <property type="entry name" value="AMINOALKYLPHOSPHONATE N-ACETYLTRANSFERASE-RELATED"/>
    <property type="match status" value="1"/>
</dbReference>
<proteinExistence type="predicted"/>
<dbReference type="AlphaFoldDB" id="A0A3G2L131"/>
<sequence length="166" mass="19473">MIRKAKLSEIPQILALANACAQHMIKNGIFQWNEHYPSRAVFEADIDRGELYVLVIEEEIIGTIVVSTLMDEEYLPIEWLTENGRNIYIHRLGVHPNRQGKGYAQQMMQFAENHARDNGFISVRLDTFSQNTRNQRFYEKRGFQKLGDIFFPKQSEHPFHCYELVL</sequence>
<dbReference type="CDD" id="cd04301">
    <property type="entry name" value="NAT_SF"/>
    <property type="match status" value="1"/>
</dbReference>
<dbReference type="Proteomes" id="UP000276309">
    <property type="component" value="Chromosome"/>
</dbReference>
<gene>
    <name evidence="4" type="ORF">D1013_00390</name>
</gene>
<name>A0A3G2L131_9FLAO</name>
<dbReference type="RefSeq" id="WP_121847000.1">
    <property type="nucleotide sequence ID" value="NZ_CP032050.1"/>
</dbReference>
<dbReference type="KEGG" id="emar:D1013_00390"/>
<dbReference type="PANTHER" id="PTHR43877">
    <property type="entry name" value="AMINOALKYLPHOSPHONATE N-ACETYLTRANSFERASE-RELATED-RELATED"/>
    <property type="match status" value="1"/>
</dbReference>
<evidence type="ECO:0000256" key="2">
    <source>
        <dbReference type="ARBA" id="ARBA00023315"/>
    </source>
</evidence>
<dbReference type="EMBL" id="CP032050">
    <property type="protein sequence ID" value="AYN65945.1"/>
    <property type="molecule type" value="Genomic_DNA"/>
</dbReference>
<evidence type="ECO:0000313" key="5">
    <source>
        <dbReference type="Proteomes" id="UP000276309"/>
    </source>
</evidence>